<name>A0A402CD72_RHOWR</name>
<dbReference type="InterPro" id="IPR036271">
    <property type="entry name" value="Tet_transcr_reg_TetR-rel_C_sf"/>
</dbReference>
<dbReference type="AlphaFoldDB" id="A0A402CD72"/>
<proteinExistence type="predicted"/>
<keyword evidence="3" id="KW-0804">Transcription</keyword>
<evidence type="ECO:0000313" key="7">
    <source>
        <dbReference type="Proteomes" id="UP000287519"/>
    </source>
</evidence>
<evidence type="ECO:0000256" key="3">
    <source>
        <dbReference type="ARBA" id="ARBA00023163"/>
    </source>
</evidence>
<dbReference type="RefSeq" id="WP_124393612.1">
    <property type="nucleotide sequence ID" value="NZ_BHYM01000045.1"/>
</dbReference>
<dbReference type="InterPro" id="IPR050109">
    <property type="entry name" value="HTH-type_TetR-like_transc_reg"/>
</dbReference>
<dbReference type="GO" id="GO:0003700">
    <property type="term" value="F:DNA-binding transcription factor activity"/>
    <property type="evidence" value="ECO:0007669"/>
    <property type="project" value="TreeGrafter"/>
</dbReference>
<accession>A0A402CD72</accession>
<dbReference type="PROSITE" id="PS50977">
    <property type="entry name" value="HTH_TETR_2"/>
    <property type="match status" value="1"/>
</dbReference>
<dbReference type="PRINTS" id="PR00455">
    <property type="entry name" value="HTHTETR"/>
</dbReference>
<evidence type="ECO:0000256" key="4">
    <source>
        <dbReference type="PROSITE-ProRule" id="PRU00335"/>
    </source>
</evidence>
<dbReference type="GO" id="GO:0000976">
    <property type="term" value="F:transcription cis-regulatory region binding"/>
    <property type="evidence" value="ECO:0007669"/>
    <property type="project" value="TreeGrafter"/>
</dbReference>
<dbReference type="PANTHER" id="PTHR30055:SF151">
    <property type="entry name" value="TRANSCRIPTIONAL REGULATORY PROTEIN"/>
    <property type="match status" value="1"/>
</dbReference>
<dbReference type="Proteomes" id="UP000287519">
    <property type="component" value="Unassembled WGS sequence"/>
</dbReference>
<dbReference type="Gene3D" id="1.10.357.10">
    <property type="entry name" value="Tetracycline Repressor, domain 2"/>
    <property type="match status" value="1"/>
</dbReference>
<feature type="DNA-binding region" description="H-T-H motif" evidence="4">
    <location>
        <begin position="31"/>
        <end position="50"/>
    </location>
</feature>
<evidence type="ECO:0000313" key="6">
    <source>
        <dbReference type="EMBL" id="GCE41540.1"/>
    </source>
</evidence>
<dbReference type="OrthoDB" id="3291296at2"/>
<organism evidence="6 7">
    <name type="scientific">Rhodococcus wratislaviensis</name>
    <name type="common">Tsukamurella wratislaviensis</name>
    <dbReference type="NCBI Taxonomy" id="44752"/>
    <lineage>
        <taxon>Bacteria</taxon>
        <taxon>Bacillati</taxon>
        <taxon>Actinomycetota</taxon>
        <taxon>Actinomycetes</taxon>
        <taxon>Mycobacteriales</taxon>
        <taxon>Nocardiaceae</taxon>
        <taxon>Rhodococcus</taxon>
    </lineage>
</organism>
<dbReference type="SUPFAM" id="SSF46689">
    <property type="entry name" value="Homeodomain-like"/>
    <property type="match status" value="1"/>
</dbReference>
<protein>
    <submittedName>
        <fullName evidence="6">Transcriptional regulator, TetR family</fullName>
    </submittedName>
</protein>
<dbReference type="InterPro" id="IPR009057">
    <property type="entry name" value="Homeodomain-like_sf"/>
</dbReference>
<comment type="caution">
    <text evidence="6">The sequence shown here is derived from an EMBL/GenBank/DDBJ whole genome shotgun (WGS) entry which is preliminary data.</text>
</comment>
<evidence type="ECO:0000256" key="2">
    <source>
        <dbReference type="ARBA" id="ARBA00023125"/>
    </source>
</evidence>
<keyword evidence="2 4" id="KW-0238">DNA-binding</keyword>
<dbReference type="Pfam" id="PF00440">
    <property type="entry name" value="TetR_N"/>
    <property type="match status" value="1"/>
</dbReference>
<gene>
    <name evidence="6" type="ORF">Rhow_005199</name>
</gene>
<keyword evidence="7" id="KW-1185">Reference proteome</keyword>
<feature type="domain" description="HTH tetR-type" evidence="5">
    <location>
        <begin position="8"/>
        <end position="68"/>
    </location>
</feature>
<evidence type="ECO:0000256" key="1">
    <source>
        <dbReference type="ARBA" id="ARBA00023015"/>
    </source>
</evidence>
<reference evidence="6 7" key="1">
    <citation type="submission" date="2018-11" db="EMBL/GenBank/DDBJ databases">
        <title>Microbial catabolism of amino acid.</title>
        <authorList>
            <person name="Hibi M."/>
            <person name="Ogawa J."/>
        </authorList>
    </citation>
    <scope>NUCLEOTIDE SEQUENCE [LARGE SCALE GENOMIC DNA]</scope>
    <source>
        <strain evidence="6 7">C31-06</strain>
    </source>
</reference>
<sequence>MARPKKPLISRTRVIETALMLIDRDGLKQLSLTRLAAELGVHNSSVYYHYRYKADILTDVLRLVLDSFVGEPDAEIDWKTYILDFAPRFLDTLNAHPQVVPLLVAQTPRTFGLEYENRTVSILLKAGFPPEYVIVIREHLEALTVGALQYGNNNLFKEVPESLTELRSAVEAARAVSAQDRFRLALKAYVAGLEIQLAAWTAGESESFI</sequence>
<keyword evidence="1" id="KW-0805">Transcription regulation</keyword>
<dbReference type="EMBL" id="BHYM01000045">
    <property type="protein sequence ID" value="GCE41540.1"/>
    <property type="molecule type" value="Genomic_DNA"/>
</dbReference>
<dbReference type="PANTHER" id="PTHR30055">
    <property type="entry name" value="HTH-TYPE TRANSCRIPTIONAL REGULATOR RUTR"/>
    <property type="match status" value="1"/>
</dbReference>
<evidence type="ECO:0000259" key="5">
    <source>
        <dbReference type="PROSITE" id="PS50977"/>
    </source>
</evidence>
<dbReference type="SUPFAM" id="SSF48498">
    <property type="entry name" value="Tetracyclin repressor-like, C-terminal domain"/>
    <property type="match status" value="1"/>
</dbReference>
<dbReference type="InterPro" id="IPR001647">
    <property type="entry name" value="HTH_TetR"/>
</dbReference>